<keyword evidence="2" id="KW-1185">Reference proteome</keyword>
<dbReference type="OrthoDB" id="2322999at2759"/>
<dbReference type="HOGENOM" id="CLU_2689419_0_0_1"/>
<evidence type="ECO:0000313" key="2">
    <source>
        <dbReference type="Proteomes" id="UP000054279"/>
    </source>
</evidence>
<gene>
    <name evidence="1" type="ORF">M422DRAFT_177096</name>
</gene>
<reference evidence="1 2" key="1">
    <citation type="submission" date="2014-06" db="EMBL/GenBank/DDBJ databases">
        <title>Evolutionary Origins and Diversification of the Mycorrhizal Mutualists.</title>
        <authorList>
            <consortium name="DOE Joint Genome Institute"/>
            <consortium name="Mycorrhizal Genomics Consortium"/>
            <person name="Kohler A."/>
            <person name="Kuo A."/>
            <person name="Nagy L.G."/>
            <person name="Floudas D."/>
            <person name="Copeland A."/>
            <person name="Barry K.W."/>
            <person name="Cichocki N."/>
            <person name="Veneault-Fourrey C."/>
            <person name="LaButti K."/>
            <person name="Lindquist E.A."/>
            <person name="Lipzen A."/>
            <person name="Lundell T."/>
            <person name="Morin E."/>
            <person name="Murat C."/>
            <person name="Riley R."/>
            <person name="Ohm R."/>
            <person name="Sun H."/>
            <person name="Tunlid A."/>
            <person name="Henrissat B."/>
            <person name="Grigoriev I.V."/>
            <person name="Hibbett D.S."/>
            <person name="Martin F."/>
        </authorList>
    </citation>
    <scope>NUCLEOTIDE SEQUENCE [LARGE SCALE GENOMIC DNA]</scope>
    <source>
        <strain evidence="1 2">SS14</strain>
    </source>
</reference>
<dbReference type="EMBL" id="KN837163">
    <property type="protein sequence ID" value="KIJ38173.1"/>
    <property type="molecule type" value="Genomic_DNA"/>
</dbReference>
<protein>
    <submittedName>
        <fullName evidence="1">Uncharacterized protein</fullName>
    </submittedName>
</protein>
<proteinExistence type="predicted"/>
<dbReference type="AlphaFoldDB" id="A0A0C9U5A2"/>
<accession>A0A0C9U5A2</accession>
<sequence>MSAVIYNNLPPLEKINEMFVKCPKMFKLFGSIFIAYGNLLVHAHCILADGEKMISAGNVTEPAVAYPDKWLANG</sequence>
<dbReference type="Proteomes" id="UP000054279">
    <property type="component" value="Unassembled WGS sequence"/>
</dbReference>
<name>A0A0C9U5A2_SPHS4</name>
<evidence type="ECO:0000313" key="1">
    <source>
        <dbReference type="EMBL" id="KIJ38173.1"/>
    </source>
</evidence>
<organism evidence="1 2">
    <name type="scientific">Sphaerobolus stellatus (strain SS14)</name>
    <dbReference type="NCBI Taxonomy" id="990650"/>
    <lineage>
        <taxon>Eukaryota</taxon>
        <taxon>Fungi</taxon>
        <taxon>Dikarya</taxon>
        <taxon>Basidiomycota</taxon>
        <taxon>Agaricomycotina</taxon>
        <taxon>Agaricomycetes</taxon>
        <taxon>Phallomycetidae</taxon>
        <taxon>Geastrales</taxon>
        <taxon>Sphaerobolaceae</taxon>
        <taxon>Sphaerobolus</taxon>
    </lineage>
</organism>